<feature type="signal peptide" evidence="1">
    <location>
        <begin position="1"/>
        <end position="27"/>
    </location>
</feature>
<keyword evidence="1" id="KW-0732">Signal</keyword>
<evidence type="ECO:0000313" key="2">
    <source>
        <dbReference type="EMBL" id="SHG98459.1"/>
    </source>
</evidence>
<dbReference type="AlphaFoldDB" id="A0A1M5PAI9"/>
<dbReference type="EMBL" id="LT670817">
    <property type="protein sequence ID" value="SHG98459.1"/>
    <property type="molecule type" value="Genomic_DNA"/>
</dbReference>
<dbReference type="Proteomes" id="UP000189796">
    <property type="component" value="Chromosome I"/>
</dbReference>
<organism evidence="2 3">
    <name type="scientific">Bradyrhizobium erythrophlei</name>
    <dbReference type="NCBI Taxonomy" id="1437360"/>
    <lineage>
        <taxon>Bacteria</taxon>
        <taxon>Pseudomonadati</taxon>
        <taxon>Pseudomonadota</taxon>
        <taxon>Alphaproteobacteria</taxon>
        <taxon>Hyphomicrobiales</taxon>
        <taxon>Nitrobacteraceae</taxon>
        <taxon>Bradyrhizobium</taxon>
    </lineage>
</organism>
<name>A0A1M5PAI9_9BRAD</name>
<evidence type="ECO:0000313" key="3">
    <source>
        <dbReference type="Proteomes" id="UP000189796"/>
    </source>
</evidence>
<proteinExistence type="predicted"/>
<evidence type="ECO:0008006" key="4">
    <source>
        <dbReference type="Google" id="ProtNLM"/>
    </source>
</evidence>
<evidence type="ECO:0000256" key="1">
    <source>
        <dbReference type="SAM" id="SignalP"/>
    </source>
</evidence>
<protein>
    <recommendedName>
        <fullName evidence="4">Lipoprotein</fullName>
    </recommendedName>
</protein>
<reference evidence="2 3" key="1">
    <citation type="submission" date="2016-11" db="EMBL/GenBank/DDBJ databases">
        <authorList>
            <person name="Jaros S."/>
            <person name="Januszkiewicz K."/>
            <person name="Wedrychowicz H."/>
        </authorList>
    </citation>
    <scope>NUCLEOTIDE SEQUENCE [LARGE SCALE GENOMIC DNA]</scope>
    <source>
        <strain evidence="2 3">GAS138</strain>
    </source>
</reference>
<gene>
    <name evidence="2" type="ORF">SAMN05443248_3275</name>
</gene>
<accession>A0A1M5PAI9</accession>
<sequence length="131" mass="14273">MAVGCYGLPRKLRGALVLVCFTLAACAPDVELPIPVYVPPSMPTEAAAAEGIKKATAEEKLTGPIERSDLRQTDHGPGRFVLCIRGVDAKYRRVGTYAVFFDNNDYKGARISVMIDDCEKQNYRPVPLKAG</sequence>
<feature type="chain" id="PRO_5012477413" description="Lipoprotein" evidence="1">
    <location>
        <begin position="28"/>
        <end position="131"/>
    </location>
</feature>